<dbReference type="AlphaFoldDB" id="I1GL47"/>
<sequence>MAAKAFAAVVVLLVLAAGELAAAASSRPPVSTLPQPSSAPAQATAAVAMEEASALATTRRHTRIAGEEGRSWGGEAEDGKSISVHSLPPERVLPTLIPPTSK</sequence>
<dbReference type="InParanoid" id="I1GL47"/>
<keyword evidence="2" id="KW-0732">Signal</keyword>
<feature type="signal peptide" evidence="2">
    <location>
        <begin position="1"/>
        <end position="23"/>
    </location>
</feature>
<keyword evidence="5" id="KW-1185">Reference proteome</keyword>
<dbReference type="Proteomes" id="UP000008810">
    <property type="component" value="Chromosome 1"/>
</dbReference>
<name>I1GL47_BRADI</name>
<feature type="chain" id="PRO_5014093905" evidence="2">
    <location>
        <begin position="24"/>
        <end position="102"/>
    </location>
</feature>
<evidence type="ECO:0000256" key="2">
    <source>
        <dbReference type="SAM" id="SignalP"/>
    </source>
</evidence>
<evidence type="ECO:0000313" key="3">
    <source>
        <dbReference type="EMBL" id="KQK12253.1"/>
    </source>
</evidence>
<feature type="region of interest" description="Disordered" evidence="1">
    <location>
        <begin position="25"/>
        <end position="102"/>
    </location>
</feature>
<evidence type="ECO:0000256" key="1">
    <source>
        <dbReference type="SAM" id="MobiDB-lite"/>
    </source>
</evidence>
<proteinExistence type="predicted"/>
<protein>
    <submittedName>
        <fullName evidence="3 4">Uncharacterized protein</fullName>
    </submittedName>
</protein>
<dbReference type="OMA" id="TNMNAMD"/>
<reference evidence="3 4" key="1">
    <citation type="journal article" date="2010" name="Nature">
        <title>Genome sequencing and analysis of the model grass Brachypodium distachyon.</title>
        <authorList>
            <consortium name="International Brachypodium Initiative"/>
        </authorList>
    </citation>
    <scope>NUCLEOTIDE SEQUENCE [LARGE SCALE GENOMIC DNA]</scope>
    <source>
        <strain evidence="3 4">Bd21</strain>
    </source>
</reference>
<gene>
    <name evidence="3" type="ORF">BRADI_1g02470v3</name>
</gene>
<feature type="compositionally biased region" description="Low complexity" evidence="1">
    <location>
        <begin position="32"/>
        <end position="57"/>
    </location>
</feature>
<reference evidence="3" key="2">
    <citation type="submission" date="2017-06" db="EMBL/GenBank/DDBJ databases">
        <title>WGS assembly of Brachypodium distachyon.</title>
        <authorList>
            <consortium name="The International Brachypodium Initiative"/>
            <person name="Lucas S."/>
            <person name="Harmon-Smith M."/>
            <person name="Lail K."/>
            <person name="Tice H."/>
            <person name="Grimwood J."/>
            <person name="Bruce D."/>
            <person name="Barry K."/>
            <person name="Shu S."/>
            <person name="Lindquist E."/>
            <person name="Wang M."/>
            <person name="Pitluck S."/>
            <person name="Vogel J.P."/>
            <person name="Garvin D.F."/>
            <person name="Mockler T.C."/>
            <person name="Schmutz J."/>
            <person name="Rokhsar D."/>
            <person name="Bevan M.W."/>
        </authorList>
    </citation>
    <scope>NUCLEOTIDE SEQUENCE</scope>
    <source>
        <strain evidence="3">Bd21</strain>
    </source>
</reference>
<organism evidence="3">
    <name type="scientific">Brachypodium distachyon</name>
    <name type="common">Purple false brome</name>
    <name type="synonym">Trachynia distachya</name>
    <dbReference type="NCBI Taxonomy" id="15368"/>
    <lineage>
        <taxon>Eukaryota</taxon>
        <taxon>Viridiplantae</taxon>
        <taxon>Streptophyta</taxon>
        <taxon>Embryophyta</taxon>
        <taxon>Tracheophyta</taxon>
        <taxon>Spermatophyta</taxon>
        <taxon>Magnoliopsida</taxon>
        <taxon>Liliopsida</taxon>
        <taxon>Poales</taxon>
        <taxon>Poaceae</taxon>
        <taxon>BOP clade</taxon>
        <taxon>Pooideae</taxon>
        <taxon>Stipodae</taxon>
        <taxon>Brachypodieae</taxon>
        <taxon>Brachypodium</taxon>
    </lineage>
</organism>
<reference evidence="4" key="3">
    <citation type="submission" date="2018-08" db="UniProtKB">
        <authorList>
            <consortium name="EnsemblPlants"/>
        </authorList>
    </citation>
    <scope>IDENTIFICATION</scope>
    <source>
        <strain evidence="4">cv. Bd21</strain>
    </source>
</reference>
<dbReference type="HOGENOM" id="CLU_2281320_0_0_1"/>
<accession>I1GL47</accession>
<dbReference type="EnsemblPlants" id="KQK12253">
    <property type="protein sequence ID" value="KQK12253"/>
    <property type="gene ID" value="BRADI_1g02470v3"/>
</dbReference>
<evidence type="ECO:0000313" key="4">
    <source>
        <dbReference type="EnsemblPlants" id="KQK12253"/>
    </source>
</evidence>
<evidence type="ECO:0000313" key="5">
    <source>
        <dbReference type="Proteomes" id="UP000008810"/>
    </source>
</evidence>
<dbReference type="EMBL" id="CM000880">
    <property type="protein sequence ID" value="KQK12253.1"/>
    <property type="molecule type" value="Genomic_DNA"/>
</dbReference>
<dbReference type="Gramene" id="KQK12253">
    <property type="protein sequence ID" value="KQK12253"/>
    <property type="gene ID" value="BRADI_1g02470v3"/>
</dbReference>